<evidence type="ECO:0008006" key="3">
    <source>
        <dbReference type="Google" id="ProtNLM"/>
    </source>
</evidence>
<evidence type="ECO:0000313" key="2">
    <source>
        <dbReference type="Proteomes" id="UP000641386"/>
    </source>
</evidence>
<dbReference type="Proteomes" id="UP000641386">
    <property type="component" value="Unassembled WGS sequence"/>
</dbReference>
<dbReference type="PANTHER" id="PTHR10668">
    <property type="entry name" value="PHYTOENE DEHYDROGENASE"/>
    <property type="match status" value="1"/>
</dbReference>
<comment type="caution">
    <text evidence="1">The sequence shown here is derived from an EMBL/GenBank/DDBJ whole genome shotgun (WGS) entry which is preliminary data.</text>
</comment>
<dbReference type="InterPro" id="IPR036188">
    <property type="entry name" value="FAD/NAD-bd_sf"/>
</dbReference>
<dbReference type="AlphaFoldDB" id="A0A919AAF1"/>
<protein>
    <recommendedName>
        <fullName evidence="3">Dehydrogenase</fullName>
    </recommendedName>
</protein>
<dbReference type="SUPFAM" id="SSF51905">
    <property type="entry name" value="FAD/NAD(P)-binding domain"/>
    <property type="match status" value="1"/>
</dbReference>
<keyword evidence="2" id="KW-1185">Reference proteome</keyword>
<dbReference type="PANTHER" id="PTHR10668:SF105">
    <property type="entry name" value="DEHYDROGENASE-RELATED"/>
    <property type="match status" value="1"/>
</dbReference>
<dbReference type="EMBL" id="BNBC01000032">
    <property type="protein sequence ID" value="GHE94377.1"/>
    <property type="molecule type" value="Genomic_DNA"/>
</dbReference>
<accession>A0A919AAF1</accession>
<sequence>MAEGGSASISAAMVRALEDLGGKVTTGTRVDSLDDLDGPDVVMLDVAPAAAARIVGDRLPGRVRRAFTRYRHGPGVFKIDYAIEGYVPWTHLLSRRAGTVHVGGDFAEVAWAEREVARGRMPDRPFVLVGQQYLADPTRSSGPWNPLYAYAHVPGGYTGDATSAVENQIERFAPGFRERIVARHVRTPHDFAQENANYVGGDVVTGLNSGRQLVFRSRVALDPYSVGVPGIYLCSAATPPGAGAHGMCGYNAAASALRHLDRGES</sequence>
<organism evidence="1 2">
    <name type="scientific">Streptomyces spiralis</name>
    <dbReference type="NCBI Taxonomy" id="66376"/>
    <lineage>
        <taxon>Bacteria</taxon>
        <taxon>Bacillati</taxon>
        <taxon>Actinomycetota</taxon>
        <taxon>Actinomycetes</taxon>
        <taxon>Kitasatosporales</taxon>
        <taxon>Streptomycetaceae</taxon>
        <taxon>Streptomyces</taxon>
    </lineage>
</organism>
<evidence type="ECO:0000313" key="1">
    <source>
        <dbReference type="EMBL" id="GHE94377.1"/>
    </source>
</evidence>
<reference evidence="1" key="2">
    <citation type="submission" date="2020-09" db="EMBL/GenBank/DDBJ databases">
        <authorList>
            <person name="Sun Q."/>
            <person name="Ohkuma M."/>
        </authorList>
    </citation>
    <scope>NUCLEOTIDE SEQUENCE</scope>
    <source>
        <strain evidence="1">JCM 3302</strain>
    </source>
</reference>
<dbReference type="RefSeq" id="WP_189904937.1">
    <property type="nucleotide sequence ID" value="NZ_BNBC01000032.1"/>
</dbReference>
<gene>
    <name evidence="1" type="ORF">GCM10014715_58340</name>
</gene>
<name>A0A919AAF1_9ACTN</name>
<reference evidence="1" key="1">
    <citation type="journal article" date="2014" name="Int. J. Syst. Evol. Microbiol.">
        <title>Complete genome sequence of Corynebacterium casei LMG S-19264T (=DSM 44701T), isolated from a smear-ripened cheese.</title>
        <authorList>
            <consortium name="US DOE Joint Genome Institute (JGI-PGF)"/>
            <person name="Walter F."/>
            <person name="Albersmeier A."/>
            <person name="Kalinowski J."/>
            <person name="Ruckert C."/>
        </authorList>
    </citation>
    <scope>NUCLEOTIDE SEQUENCE</scope>
    <source>
        <strain evidence="1">JCM 3302</strain>
    </source>
</reference>
<proteinExistence type="predicted"/>